<dbReference type="Gene3D" id="3.30.420.10">
    <property type="entry name" value="Ribonuclease H-like superfamily/Ribonuclease H"/>
    <property type="match status" value="1"/>
</dbReference>
<dbReference type="GO" id="GO:0004523">
    <property type="term" value="F:RNA-DNA hybrid ribonuclease activity"/>
    <property type="evidence" value="ECO:0007669"/>
    <property type="project" value="InterPro"/>
</dbReference>
<dbReference type="InterPro" id="IPR002156">
    <property type="entry name" value="RNaseH_domain"/>
</dbReference>
<dbReference type="EMBL" id="QUSY01002276">
    <property type="protein sequence ID" value="RHY21812.1"/>
    <property type="molecule type" value="Genomic_DNA"/>
</dbReference>
<feature type="domain" description="RNase H type-1" evidence="1">
    <location>
        <begin position="1"/>
        <end position="119"/>
    </location>
</feature>
<evidence type="ECO:0000313" key="2">
    <source>
        <dbReference type="EMBL" id="RHY21812.1"/>
    </source>
</evidence>
<gene>
    <name evidence="2" type="ORF">DYB32_009704</name>
</gene>
<comment type="caution">
    <text evidence="2">The sequence shown here is derived from an EMBL/GenBank/DDBJ whole genome shotgun (WGS) entry which is preliminary data.</text>
</comment>
<proteinExistence type="predicted"/>
<dbReference type="VEuPathDB" id="FungiDB:H310_03119"/>
<dbReference type="AlphaFoldDB" id="A0A418AHQ0"/>
<dbReference type="PROSITE" id="PS50879">
    <property type="entry name" value="RNASE_H_1"/>
    <property type="match status" value="1"/>
</dbReference>
<dbReference type="Proteomes" id="UP000285060">
    <property type="component" value="Unassembled WGS sequence"/>
</dbReference>
<accession>A0A418AHQ0</accession>
<dbReference type="CDD" id="cd09279">
    <property type="entry name" value="RNase_HI_like"/>
    <property type="match status" value="1"/>
</dbReference>
<dbReference type="SUPFAM" id="SSF53098">
    <property type="entry name" value="Ribonuclease H-like"/>
    <property type="match status" value="1"/>
</dbReference>
<dbReference type="PANTHER" id="PTHR48475">
    <property type="entry name" value="RIBONUCLEASE H"/>
    <property type="match status" value="1"/>
</dbReference>
<dbReference type="InterPro" id="IPR012337">
    <property type="entry name" value="RNaseH-like_sf"/>
</dbReference>
<evidence type="ECO:0000313" key="3">
    <source>
        <dbReference type="Proteomes" id="UP000285060"/>
    </source>
</evidence>
<reference evidence="2 3" key="1">
    <citation type="submission" date="2018-08" db="EMBL/GenBank/DDBJ databases">
        <title>Aphanomyces genome sequencing and annotation.</title>
        <authorList>
            <person name="Minardi D."/>
            <person name="Oidtmann B."/>
            <person name="Van Der Giezen M."/>
            <person name="Studholme D.J."/>
        </authorList>
    </citation>
    <scope>NUCLEOTIDE SEQUENCE [LARGE SCALE GENOMIC DNA]</scope>
    <source>
        <strain evidence="2 3">NJM0002</strain>
    </source>
</reference>
<protein>
    <recommendedName>
        <fullName evidence="1">RNase H type-1 domain-containing protein</fullName>
    </recommendedName>
</protein>
<dbReference type="PANTHER" id="PTHR48475:SF1">
    <property type="entry name" value="RNASE H TYPE-1 DOMAIN-CONTAINING PROTEIN"/>
    <property type="match status" value="1"/>
</dbReference>
<organism evidence="2 3">
    <name type="scientific">Aphanomyces invadans</name>
    <dbReference type="NCBI Taxonomy" id="157072"/>
    <lineage>
        <taxon>Eukaryota</taxon>
        <taxon>Sar</taxon>
        <taxon>Stramenopiles</taxon>
        <taxon>Oomycota</taxon>
        <taxon>Saprolegniomycetes</taxon>
        <taxon>Saprolegniales</taxon>
        <taxon>Verrucalvaceae</taxon>
        <taxon>Aphanomyces</taxon>
    </lineage>
</organism>
<evidence type="ECO:0000259" key="1">
    <source>
        <dbReference type="PROSITE" id="PS50879"/>
    </source>
</evidence>
<dbReference type="InterPro" id="IPR036397">
    <property type="entry name" value="RNaseH_sf"/>
</dbReference>
<keyword evidence="3" id="KW-1185">Reference proteome</keyword>
<name>A0A418AHQ0_9STRA</name>
<dbReference type="GO" id="GO:0003676">
    <property type="term" value="F:nucleic acid binding"/>
    <property type="evidence" value="ECO:0007669"/>
    <property type="project" value="InterPro"/>
</dbReference>
<sequence>MDVGCGGSGAISMPAADPLASEYLAHYIPTPTTNNQAEYDGLIEALRLASTQGFDSLRVCGDSYLLLQQMRGLNRIRHPGLRKQYMQARELSSQFHCEFHHRTRDKNQAADFLSKLAPDSACDFGTRPDVKPLAPTHIPTLYDYIDLDLTLDPG</sequence>
<dbReference type="Pfam" id="PF13456">
    <property type="entry name" value="RVT_3"/>
    <property type="match status" value="1"/>
</dbReference>